<dbReference type="PANTHER" id="PTHR46795:SF1">
    <property type="entry name" value="ABC TRANSPORTER PERMEASE PROTEIN"/>
    <property type="match status" value="1"/>
</dbReference>
<comment type="similarity">
    <text evidence="6">Belongs to the ABC-4 integral membrane protein family.</text>
</comment>
<keyword evidence="2 6" id="KW-1003">Cell membrane</keyword>
<evidence type="ECO:0000256" key="6">
    <source>
        <dbReference type="PIRNR" id="PIRNR018968"/>
    </source>
</evidence>
<evidence type="ECO:0000313" key="8">
    <source>
        <dbReference type="EMBL" id="TYA15081.1"/>
    </source>
</evidence>
<dbReference type="InterPro" id="IPR052536">
    <property type="entry name" value="ABC-4_Integral_Memb_Prot"/>
</dbReference>
<feature type="transmembrane region" description="Helical" evidence="6">
    <location>
        <begin position="195"/>
        <end position="214"/>
    </location>
</feature>
<evidence type="ECO:0000256" key="2">
    <source>
        <dbReference type="ARBA" id="ARBA00022475"/>
    </source>
</evidence>
<dbReference type="OrthoDB" id="1937696at2"/>
<name>A0A5D0CYJ0_9BACL</name>
<comment type="subcellular location">
    <subcellularLocation>
        <location evidence="1 6">Cell membrane</location>
        <topology evidence="1 6">Multi-pass membrane protein</topology>
    </subcellularLocation>
</comment>
<dbReference type="RefSeq" id="WP_148450672.1">
    <property type="nucleotide sequence ID" value="NZ_VSDO01000001.1"/>
</dbReference>
<organism evidence="8 9">
    <name type="scientific">Paenibacillus faecis</name>
    <dbReference type="NCBI Taxonomy" id="862114"/>
    <lineage>
        <taxon>Bacteria</taxon>
        <taxon>Bacillati</taxon>
        <taxon>Bacillota</taxon>
        <taxon>Bacilli</taxon>
        <taxon>Bacillales</taxon>
        <taxon>Paenibacillaceae</taxon>
        <taxon>Paenibacillus</taxon>
    </lineage>
</organism>
<evidence type="ECO:0000313" key="9">
    <source>
        <dbReference type="Proteomes" id="UP000325218"/>
    </source>
</evidence>
<dbReference type="PIRSF" id="PIRSF018968">
    <property type="entry name" value="ABC_permease_BceB"/>
    <property type="match status" value="1"/>
</dbReference>
<feature type="transmembrane region" description="Helical" evidence="6">
    <location>
        <begin position="111"/>
        <end position="131"/>
    </location>
</feature>
<dbReference type="GO" id="GO:0055085">
    <property type="term" value="P:transmembrane transport"/>
    <property type="evidence" value="ECO:0007669"/>
    <property type="project" value="UniProtKB-UniRule"/>
</dbReference>
<evidence type="ECO:0000256" key="5">
    <source>
        <dbReference type="ARBA" id="ARBA00023136"/>
    </source>
</evidence>
<accession>A0A5D0CYJ0</accession>
<keyword evidence="4 6" id="KW-1133">Transmembrane helix</keyword>
<protein>
    <submittedName>
        <fullName evidence="8">ABC transporter permease</fullName>
    </submittedName>
</protein>
<keyword evidence="9" id="KW-1185">Reference proteome</keyword>
<keyword evidence="5 6" id="KW-0472">Membrane</keyword>
<feature type="transmembrane region" description="Helical" evidence="6">
    <location>
        <begin position="529"/>
        <end position="553"/>
    </location>
</feature>
<dbReference type="Proteomes" id="UP000325218">
    <property type="component" value="Unassembled WGS sequence"/>
</dbReference>
<evidence type="ECO:0000256" key="4">
    <source>
        <dbReference type="ARBA" id="ARBA00022989"/>
    </source>
</evidence>
<dbReference type="GO" id="GO:0005886">
    <property type="term" value="C:plasma membrane"/>
    <property type="evidence" value="ECO:0007669"/>
    <property type="project" value="UniProtKB-SubCell"/>
</dbReference>
<feature type="transmembrane region" description="Helical" evidence="6">
    <location>
        <begin position="280"/>
        <end position="301"/>
    </location>
</feature>
<comment type="caution">
    <text evidence="8">The sequence shown here is derived from an EMBL/GenBank/DDBJ whole genome shotgun (WGS) entry which is preliminary data.</text>
</comment>
<feature type="transmembrane region" description="Helical" evidence="6">
    <location>
        <begin position="585"/>
        <end position="610"/>
    </location>
</feature>
<dbReference type="InterPro" id="IPR027022">
    <property type="entry name" value="ABC_permease_BceB-typ"/>
</dbReference>
<feature type="transmembrane region" description="Helical" evidence="6">
    <location>
        <begin position="226"/>
        <end position="248"/>
    </location>
</feature>
<feature type="transmembrane region" description="Helical" evidence="6">
    <location>
        <begin position="616"/>
        <end position="638"/>
    </location>
</feature>
<feature type="transmembrane region" description="Helical" evidence="6">
    <location>
        <begin position="18"/>
        <end position="38"/>
    </location>
</feature>
<dbReference type="EMBL" id="VSDO01000001">
    <property type="protein sequence ID" value="TYA15081.1"/>
    <property type="molecule type" value="Genomic_DNA"/>
</dbReference>
<evidence type="ECO:0000259" key="7">
    <source>
        <dbReference type="Pfam" id="PF02687"/>
    </source>
</evidence>
<proteinExistence type="inferred from homology"/>
<evidence type="ECO:0000256" key="1">
    <source>
        <dbReference type="ARBA" id="ARBA00004651"/>
    </source>
</evidence>
<keyword evidence="6" id="KW-0813">Transport</keyword>
<gene>
    <name evidence="8" type="ORF">FRY98_05325</name>
</gene>
<reference evidence="8 9" key="1">
    <citation type="submission" date="2019-08" db="EMBL/GenBank/DDBJ databases">
        <title>Genome sequencing of Paenibacillus faecis DSM 23593(T).</title>
        <authorList>
            <person name="Kook J.-K."/>
            <person name="Park S.-N."/>
            <person name="Lim Y.K."/>
        </authorList>
    </citation>
    <scope>NUCLEOTIDE SEQUENCE [LARGE SCALE GENOMIC DNA]</scope>
    <source>
        <strain evidence="8 9">DSM 23593</strain>
    </source>
</reference>
<keyword evidence="3 6" id="KW-0812">Transmembrane</keyword>
<sequence length="651" mass="72191">MSFLQFAFNNVGRNARAYIAYFLSSAFMVMIFFTYAMFIFHPGITGSEMGRMTRVGMQVAEYIIFVFSFLFVLYSISSFLKARSKEFGILTILGATSGTINRLIFLENMIIGLLSVIVGLASGMLLSKLFLLLGASVTGMNGLPFYMPWKAMIFTTVAFLLLFLFLSVFTLIFIRKNRVLELLSGSSKPKKEPKTSWLLALLGVGLLAASVMLLQRGSKIGEKEVMLAAVTGVGGTYFFYTQVAVFLIKVAKRSKRMLWRGTNLIWVSEMAYKIKDNARMLFMVTVATSLACMSVGVILSINTQIAKLYAGDPFAINLSVYNESDLKKDLGWIEGQLNKEDIPYETVRTETIQSSVSGGNWVYVELASLTNYNKLAEKAGAAPLDQEIPQDQGVLLYSADDPPKDLLGLEGETVSLESPLSHTFKISEKRPARLFGAGGGKSLIVLNDAAYDKLKRQIPEDESGWLSSDVRFLIKAWDRQGVPSLQDPEVAMTVRLVAENRERLDDGETKNYLSARGDSYANTKQGLSMFIFVGVFIAAIFSISSASFLYFKLYSELNQDRRMYHSLSKIGLADREMKFASGLQIALLFFVPILISGIQTMVVLSLLGSAFNLGEVTVPVLVSTGTFLAAQALYYAVVRSRYMIQLKRVMV</sequence>
<dbReference type="PANTHER" id="PTHR46795">
    <property type="entry name" value="ABC TRANSPORTER PERMEASE-RELATED-RELATED"/>
    <property type="match status" value="1"/>
</dbReference>
<dbReference type="Pfam" id="PF02687">
    <property type="entry name" value="FtsX"/>
    <property type="match status" value="1"/>
</dbReference>
<dbReference type="InterPro" id="IPR003838">
    <property type="entry name" value="ABC3_permease_C"/>
</dbReference>
<feature type="domain" description="ABC3 transporter permease C-terminal" evidence="7">
    <location>
        <begin position="63"/>
        <end position="176"/>
    </location>
</feature>
<feature type="transmembrane region" description="Helical" evidence="6">
    <location>
        <begin position="59"/>
        <end position="80"/>
    </location>
</feature>
<feature type="transmembrane region" description="Helical" evidence="6">
    <location>
        <begin position="151"/>
        <end position="174"/>
    </location>
</feature>
<dbReference type="AlphaFoldDB" id="A0A5D0CYJ0"/>
<evidence type="ECO:0000256" key="3">
    <source>
        <dbReference type="ARBA" id="ARBA00022692"/>
    </source>
</evidence>